<proteinExistence type="predicted"/>
<comment type="caution">
    <text evidence="2">The sequence shown here is derived from an EMBL/GenBank/DDBJ whole genome shotgun (WGS) entry which is preliminary data.</text>
</comment>
<reference evidence="2 3" key="1">
    <citation type="submission" date="2021-04" db="EMBL/GenBank/DDBJ databases">
        <title>Whole-genome sequencing of Saccharopolyspora endophytica KCTC 19397.</title>
        <authorList>
            <person name="Ay H."/>
            <person name="Saygin H."/>
            <person name="Sahin N."/>
        </authorList>
    </citation>
    <scope>NUCLEOTIDE SEQUENCE [LARGE SCALE GENOMIC DNA]</scope>
    <source>
        <strain evidence="2 3">KCTC 19397</strain>
    </source>
</reference>
<evidence type="ECO:0000313" key="2">
    <source>
        <dbReference type="EMBL" id="MBQ0928555.1"/>
    </source>
</evidence>
<dbReference type="EMBL" id="JAGPXE010000020">
    <property type="protein sequence ID" value="MBQ0928555.1"/>
    <property type="molecule type" value="Genomic_DNA"/>
</dbReference>
<name>A0ABS5DQH6_9PSEU</name>
<organism evidence="2 3">
    <name type="scientific">Saccharopolyspora endophytica</name>
    <dbReference type="NCBI Taxonomy" id="543886"/>
    <lineage>
        <taxon>Bacteria</taxon>
        <taxon>Bacillati</taxon>
        <taxon>Actinomycetota</taxon>
        <taxon>Actinomycetes</taxon>
        <taxon>Pseudonocardiales</taxon>
        <taxon>Pseudonocardiaceae</taxon>
        <taxon>Saccharopolyspora</taxon>
    </lineage>
</organism>
<dbReference type="RefSeq" id="WP_210973558.1">
    <property type="nucleotide sequence ID" value="NZ_JAGPXE010000020.1"/>
</dbReference>
<feature type="compositionally biased region" description="Gly residues" evidence="1">
    <location>
        <begin position="55"/>
        <end position="83"/>
    </location>
</feature>
<evidence type="ECO:0000256" key="1">
    <source>
        <dbReference type="SAM" id="MobiDB-lite"/>
    </source>
</evidence>
<keyword evidence="3" id="KW-1185">Reference proteome</keyword>
<protein>
    <submittedName>
        <fullName evidence="2">Uncharacterized protein</fullName>
    </submittedName>
</protein>
<sequence length="83" mass="7852">MNSAMVIVAVLAVIVFLVAVRTGMSQSKRTDGRRRKRAGSSFVGTSGAGSNHDGGWSGFDGGGFGGDGGGGSGGGDGGGGGGC</sequence>
<feature type="region of interest" description="Disordered" evidence="1">
    <location>
        <begin position="24"/>
        <end position="83"/>
    </location>
</feature>
<dbReference type="Proteomes" id="UP000674084">
    <property type="component" value="Unassembled WGS sequence"/>
</dbReference>
<evidence type="ECO:0000313" key="3">
    <source>
        <dbReference type="Proteomes" id="UP000674084"/>
    </source>
</evidence>
<accession>A0ABS5DQH6</accession>
<gene>
    <name evidence="2" type="ORF">KBO27_31820</name>
</gene>